<evidence type="ECO:0000256" key="1">
    <source>
        <dbReference type="ARBA" id="ARBA00022801"/>
    </source>
</evidence>
<organism evidence="3 4">
    <name type="scientific">Monoraphidium neglectum</name>
    <dbReference type="NCBI Taxonomy" id="145388"/>
    <lineage>
        <taxon>Eukaryota</taxon>
        <taxon>Viridiplantae</taxon>
        <taxon>Chlorophyta</taxon>
        <taxon>core chlorophytes</taxon>
        <taxon>Chlorophyceae</taxon>
        <taxon>CS clade</taxon>
        <taxon>Sphaeropleales</taxon>
        <taxon>Selenastraceae</taxon>
        <taxon>Monoraphidium</taxon>
    </lineage>
</organism>
<keyword evidence="4" id="KW-1185">Reference proteome</keyword>
<feature type="region of interest" description="Disordered" evidence="2">
    <location>
        <begin position="18"/>
        <end position="46"/>
    </location>
</feature>
<dbReference type="Proteomes" id="UP000054498">
    <property type="component" value="Unassembled WGS sequence"/>
</dbReference>
<dbReference type="RefSeq" id="XP_013893947.1">
    <property type="nucleotide sequence ID" value="XM_014038493.1"/>
</dbReference>
<dbReference type="GeneID" id="25730457"/>
<dbReference type="EMBL" id="KK103803">
    <property type="protein sequence ID" value="KIY94927.1"/>
    <property type="molecule type" value="Genomic_DNA"/>
</dbReference>
<keyword evidence="1" id="KW-0378">Hydrolase</keyword>
<gene>
    <name evidence="3" type="ORF">MNEG_13035</name>
</gene>
<dbReference type="STRING" id="145388.A0A0D2J4R4"/>
<dbReference type="OrthoDB" id="43744at2759"/>
<dbReference type="PANTHER" id="PTHR42776">
    <property type="entry name" value="SERINE PEPTIDASE S9 FAMILY MEMBER"/>
    <property type="match status" value="1"/>
</dbReference>
<dbReference type="AlphaFoldDB" id="A0A0D2J4R4"/>
<accession>A0A0D2J4R4</accession>
<sequence length="511" mass="55327">MARRIRVLASQLLSTSAAKADTAGAARPSSNGAAAPGSGYRQPPPEILQIVDAPPQPSLSFSPDRRLLLQLQRPPSLPPISEISRPELKLAGIRIDAEQFSRSRMGYNTSLAIVSADEMVPSTNAREITGPGGPSDPPRGPLTLWVADVATCTARPALEGRSLNTVFDSYSWVDDTTIVACCIPEGVSSPPQRPPAPLGPKVQDNTAARKSQNRTYADLLKDEVDSALFEYYGSSELVQVDVAGGGPPKVIAPTRLYTEVDASPDGEWLLVSWLERPFSYAVPCGRFPARVQLWRRDGTFVREVAALPLAEELPNKFDATRPGPRGINWRSDEDAELSWIEAQDGGDPDLEVSPRDIVFTLSAADAAAGGPPQELARTDMRCGGVAWCDGDLALLYESKWATRRSRIWTISPARRDQAPALLFDRSYEDVYNDPGSPLSRRTENGTYILAKVDGKRQLLMAGSGASPTGNRPFLDLFDLETKEATRLWQSSPPYLESTGSILSDVTNVGGV</sequence>
<reference evidence="3 4" key="1">
    <citation type="journal article" date="2013" name="BMC Genomics">
        <title>Reconstruction of the lipid metabolism for the microalga Monoraphidium neglectum from its genome sequence reveals characteristics suitable for biofuel production.</title>
        <authorList>
            <person name="Bogen C."/>
            <person name="Al-Dilaimi A."/>
            <person name="Albersmeier A."/>
            <person name="Wichmann J."/>
            <person name="Grundmann M."/>
            <person name="Rupp O."/>
            <person name="Lauersen K.J."/>
            <person name="Blifernez-Klassen O."/>
            <person name="Kalinowski J."/>
            <person name="Goesmann A."/>
            <person name="Mussgnug J.H."/>
            <person name="Kruse O."/>
        </authorList>
    </citation>
    <scope>NUCLEOTIDE SEQUENCE [LARGE SCALE GENOMIC DNA]</scope>
    <source>
        <strain evidence="3 4">SAG 48.87</strain>
    </source>
</reference>
<name>A0A0D2J4R4_9CHLO</name>
<dbReference type="PANTHER" id="PTHR42776:SF28">
    <property type="entry name" value="GLUTAMYL ENDOPEPTIDASE, CHLOROPLASTIC-RELATED"/>
    <property type="match status" value="1"/>
</dbReference>
<evidence type="ECO:0000313" key="4">
    <source>
        <dbReference type="Proteomes" id="UP000054498"/>
    </source>
</evidence>
<protein>
    <submittedName>
        <fullName evidence="3">Uncharacterized protein</fullName>
    </submittedName>
</protein>
<evidence type="ECO:0000313" key="3">
    <source>
        <dbReference type="EMBL" id="KIY94927.1"/>
    </source>
</evidence>
<dbReference type="KEGG" id="mng:MNEG_13035"/>
<dbReference type="GO" id="GO:0004252">
    <property type="term" value="F:serine-type endopeptidase activity"/>
    <property type="evidence" value="ECO:0007669"/>
    <property type="project" value="TreeGrafter"/>
</dbReference>
<evidence type="ECO:0000256" key="2">
    <source>
        <dbReference type="SAM" id="MobiDB-lite"/>
    </source>
</evidence>
<proteinExistence type="predicted"/>
<feature type="region of interest" description="Disordered" evidence="2">
    <location>
        <begin position="188"/>
        <end position="210"/>
    </location>
</feature>
<dbReference type="SUPFAM" id="SSF82171">
    <property type="entry name" value="DPP6 N-terminal domain-like"/>
    <property type="match status" value="1"/>
</dbReference>